<sequence length="137" mass="15290">MSLGIFLGAMEITAQERITPPKKQSKVKSIDDFSNHCFKIYNTVFVYDSLVNAGVEIPAEIEDEIAADFEARIDSLSDVVPEMLSDVEGAPFMRKIRAAGSLNKSRKAINYMLQFSKKYTLGEAEEENTSTTNVENE</sequence>
<dbReference type="AlphaFoldDB" id="A0A918SJM7"/>
<keyword evidence="2" id="KW-1185">Reference proteome</keyword>
<reference evidence="1" key="1">
    <citation type="journal article" date="2014" name="Int. J. Syst. Evol. Microbiol.">
        <title>Complete genome sequence of Corynebacterium casei LMG S-19264T (=DSM 44701T), isolated from a smear-ripened cheese.</title>
        <authorList>
            <consortium name="US DOE Joint Genome Institute (JGI-PGF)"/>
            <person name="Walter F."/>
            <person name="Albersmeier A."/>
            <person name="Kalinowski J."/>
            <person name="Ruckert C."/>
        </authorList>
    </citation>
    <scope>NUCLEOTIDE SEQUENCE</scope>
    <source>
        <strain evidence="1">KCTC 12719</strain>
    </source>
</reference>
<evidence type="ECO:0000313" key="1">
    <source>
        <dbReference type="EMBL" id="GHA47853.1"/>
    </source>
</evidence>
<evidence type="ECO:0000313" key="2">
    <source>
        <dbReference type="Proteomes" id="UP000610456"/>
    </source>
</evidence>
<dbReference type="EMBL" id="BMXB01000018">
    <property type="protein sequence ID" value="GHA47853.1"/>
    <property type="molecule type" value="Genomic_DNA"/>
</dbReference>
<gene>
    <name evidence="1" type="ORF">GCM10007103_30980</name>
</gene>
<accession>A0A918SJM7</accession>
<name>A0A918SJM7_9FLAO</name>
<reference evidence="1" key="2">
    <citation type="submission" date="2020-09" db="EMBL/GenBank/DDBJ databases">
        <authorList>
            <person name="Sun Q."/>
            <person name="Kim S."/>
        </authorList>
    </citation>
    <scope>NUCLEOTIDE SEQUENCE</scope>
    <source>
        <strain evidence="1">KCTC 12719</strain>
    </source>
</reference>
<proteinExistence type="predicted"/>
<comment type="caution">
    <text evidence="1">The sequence shown here is derived from an EMBL/GenBank/DDBJ whole genome shotgun (WGS) entry which is preliminary data.</text>
</comment>
<organism evidence="1 2">
    <name type="scientific">Salinimicrobium marinum</name>
    <dbReference type="NCBI Taxonomy" id="680283"/>
    <lineage>
        <taxon>Bacteria</taxon>
        <taxon>Pseudomonadati</taxon>
        <taxon>Bacteroidota</taxon>
        <taxon>Flavobacteriia</taxon>
        <taxon>Flavobacteriales</taxon>
        <taxon>Flavobacteriaceae</taxon>
        <taxon>Salinimicrobium</taxon>
    </lineage>
</organism>
<dbReference type="Proteomes" id="UP000610456">
    <property type="component" value="Unassembled WGS sequence"/>
</dbReference>
<protein>
    <submittedName>
        <fullName evidence="1">Uncharacterized protein</fullName>
    </submittedName>
</protein>